<keyword evidence="7" id="KW-0472">Membrane</keyword>
<evidence type="ECO:0000256" key="2">
    <source>
        <dbReference type="ARBA" id="ARBA00007647"/>
    </source>
</evidence>
<reference evidence="11" key="1">
    <citation type="submission" date="2017-02" db="UniProtKB">
        <authorList>
            <consortium name="WormBaseParasite"/>
        </authorList>
    </citation>
    <scope>IDENTIFICATION</scope>
</reference>
<dbReference type="GO" id="GO:0005737">
    <property type="term" value="C:cytoplasm"/>
    <property type="evidence" value="ECO:0007669"/>
    <property type="project" value="TreeGrafter"/>
</dbReference>
<dbReference type="EC" id="2.4.1.-" evidence="8"/>
<proteinExistence type="inferred from homology"/>
<keyword evidence="3 8" id="KW-0328">Glycosyltransferase</keyword>
<reference evidence="9 10" key="2">
    <citation type="submission" date="2018-10" db="EMBL/GenBank/DDBJ databases">
        <authorList>
            <consortium name="Pathogen Informatics"/>
        </authorList>
    </citation>
    <scope>NUCLEOTIDE SEQUENCE [LARGE SCALE GENOMIC DNA]</scope>
</reference>
<dbReference type="GO" id="GO:0016757">
    <property type="term" value="F:glycosyltransferase activity"/>
    <property type="evidence" value="ECO:0007669"/>
    <property type="project" value="UniProtKB-UniRule"/>
</dbReference>
<dbReference type="EMBL" id="UXUI01017566">
    <property type="protein sequence ID" value="VDD98083.1"/>
    <property type="molecule type" value="Genomic_DNA"/>
</dbReference>
<dbReference type="AlphaFoldDB" id="A0A0N4VRN8"/>
<dbReference type="InterPro" id="IPR008166">
    <property type="entry name" value="Glyco_transf_92"/>
</dbReference>
<keyword evidence="6" id="KW-1133">Transmembrane helix</keyword>
<dbReference type="PANTHER" id="PTHR21461">
    <property type="entry name" value="GLYCOSYLTRANSFERASE FAMILY 92 PROTEIN"/>
    <property type="match status" value="1"/>
</dbReference>
<keyword evidence="10" id="KW-1185">Reference proteome</keyword>
<sequence>MVFMLQSWIEHGATKFYIYHHSMSKEFDAFLKVYENDLTISVERVSWSVLPVPNGTPKSSNPNNLIMGNAQVVAWNDCVLRSRGRTRYLALADFDENFVVFTNQTLLSIIDDVLKEKPTVGCLLFLNSFASFQVFFANN</sequence>
<comment type="subcellular location">
    <subcellularLocation>
        <location evidence="1">Membrane</location>
        <topology evidence="1">Single-pass membrane protein</topology>
    </subcellularLocation>
</comment>
<dbReference type="PANTHER" id="PTHR21461:SF80">
    <property type="entry name" value="GLYCOSYLTRANSFERASE FAMILY 92 PROTEIN"/>
    <property type="match status" value="1"/>
</dbReference>
<keyword evidence="5" id="KW-0812">Transmembrane</keyword>
<dbReference type="OrthoDB" id="5806863at2759"/>
<evidence type="ECO:0000256" key="3">
    <source>
        <dbReference type="ARBA" id="ARBA00022676"/>
    </source>
</evidence>
<dbReference type="Proteomes" id="UP000274131">
    <property type="component" value="Unassembled WGS sequence"/>
</dbReference>
<evidence type="ECO:0000256" key="5">
    <source>
        <dbReference type="ARBA" id="ARBA00022692"/>
    </source>
</evidence>
<evidence type="ECO:0000313" key="9">
    <source>
        <dbReference type="EMBL" id="VDD98083.1"/>
    </source>
</evidence>
<organism evidence="11">
    <name type="scientific">Enterobius vermicularis</name>
    <name type="common">Human pinworm</name>
    <dbReference type="NCBI Taxonomy" id="51028"/>
    <lineage>
        <taxon>Eukaryota</taxon>
        <taxon>Metazoa</taxon>
        <taxon>Ecdysozoa</taxon>
        <taxon>Nematoda</taxon>
        <taxon>Chromadorea</taxon>
        <taxon>Rhabditida</taxon>
        <taxon>Spirurina</taxon>
        <taxon>Oxyuridomorpha</taxon>
        <taxon>Oxyuroidea</taxon>
        <taxon>Oxyuridae</taxon>
        <taxon>Enterobius</taxon>
    </lineage>
</organism>
<evidence type="ECO:0000256" key="8">
    <source>
        <dbReference type="RuleBase" id="RU366017"/>
    </source>
</evidence>
<protein>
    <recommendedName>
        <fullName evidence="8">Glycosyltransferase family 92 protein</fullName>
        <ecNumber evidence="8">2.4.1.-</ecNumber>
    </recommendedName>
</protein>
<dbReference type="WBParaSite" id="EVEC_0001371001-mRNA-1">
    <property type="protein sequence ID" value="EVEC_0001371001-mRNA-1"/>
    <property type="gene ID" value="EVEC_0001371001"/>
</dbReference>
<accession>A0A0N4VRN8</accession>
<evidence type="ECO:0000313" key="10">
    <source>
        <dbReference type="Proteomes" id="UP000274131"/>
    </source>
</evidence>
<evidence type="ECO:0000256" key="7">
    <source>
        <dbReference type="ARBA" id="ARBA00023136"/>
    </source>
</evidence>
<keyword evidence="4 8" id="KW-0808">Transferase</keyword>
<dbReference type="Pfam" id="PF01697">
    <property type="entry name" value="Glyco_transf_92"/>
    <property type="match status" value="1"/>
</dbReference>
<gene>
    <name evidence="9" type="ORF">EVEC_LOCUS12834</name>
</gene>
<dbReference type="GO" id="GO:0016020">
    <property type="term" value="C:membrane"/>
    <property type="evidence" value="ECO:0007669"/>
    <property type="project" value="UniProtKB-SubCell"/>
</dbReference>
<evidence type="ECO:0000256" key="4">
    <source>
        <dbReference type="ARBA" id="ARBA00022679"/>
    </source>
</evidence>
<name>A0A0N4VRN8_ENTVE</name>
<evidence type="ECO:0000256" key="1">
    <source>
        <dbReference type="ARBA" id="ARBA00004167"/>
    </source>
</evidence>
<comment type="similarity">
    <text evidence="2 8">Belongs to the glycosyltransferase 92 family.</text>
</comment>
<evidence type="ECO:0000313" key="11">
    <source>
        <dbReference type="WBParaSite" id="EVEC_0001371001-mRNA-1"/>
    </source>
</evidence>
<evidence type="ECO:0000256" key="6">
    <source>
        <dbReference type="ARBA" id="ARBA00022989"/>
    </source>
</evidence>